<dbReference type="SUPFAM" id="SSF56574">
    <property type="entry name" value="Serpins"/>
    <property type="match status" value="1"/>
</dbReference>
<evidence type="ECO:0000256" key="1">
    <source>
        <dbReference type="ARBA" id="ARBA00004496"/>
    </source>
</evidence>
<evidence type="ECO:0000256" key="3">
    <source>
        <dbReference type="ARBA" id="ARBA00022490"/>
    </source>
</evidence>
<evidence type="ECO:0000313" key="11">
    <source>
        <dbReference type="Ensembl" id="ENSOMYP00000074617.2"/>
    </source>
</evidence>
<feature type="domain" description="Serpin" evidence="10">
    <location>
        <begin position="84"/>
        <end position="449"/>
    </location>
</feature>
<evidence type="ECO:0000256" key="7">
    <source>
        <dbReference type="ARBA" id="ARBA00059846"/>
    </source>
</evidence>
<proteinExistence type="inferred from homology"/>
<accession>A0A8C7T4E0</accession>
<organism evidence="11 12">
    <name type="scientific">Oncorhynchus mykiss</name>
    <name type="common">Rainbow trout</name>
    <name type="synonym">Salmo gairdneri</name>
    <dbReference type="NCBI Taxonomy" id="8022"/>
    <lineage>
        <taxon>Eukaryota</taxon>
        <taxon>Metazoa</taxon>
        <taxon>Chordata</taxon>
        <taxon>Craniata</taxon>
        <taxon>Vertebrata</taxon>
        <taxon>Euteleostomi</taxon>
        <taxon>Actinopterygii</taxon>
        <taxon>Neopterygii</taxon>
        <taxon>Teleostei</taxon>
        <taxon>Protacanthopterygii</taxon>
        <taxon>Salmoniformes</taxon>
        <taxon>Salmonidae</taxon>
        <taxon>Salmoninae</taxon>
        <taxon>Oncorhynchus</taxon>
    </lineage>
</organism>
<reference evidence="11" key="3">
    <citation type="submission" date="2025-09" db="UniProtKB">
        <authorList>
            <consortium name="Ensembl"/>
        </authorList>
    </citation>
    <scope>IDENTIFICATION</scope>
</reference>
<evidence type="ECO:0000256" key="4">
    <source>
        <dbReference type="ARBA" id="ARBA00022690"/>
    </source>
</evidence>
<dbReference type="InterPro" id="IPR042185">
    <property type="entry name" value="Serpin_sf_2"/>
</dbReference>
<dbReference type="SMART" id="SM00093">
    <property type="entry name" value="SERPIN"/>
    <property type="match status" value="1"/>
</dbReference>
<dbReference type="FunFam" id="3.30.497.10:FF:000001">
    <property type="entry name" value="Serine protease inhibitor"/>
    <property type="match status" value="1"/>
</dbReference>
<keyword evidence="3" id="KW-0963">Cytoplasm</keyword>
<dbReference type="AlphaFoldDB" id="A0A8C7T4E0"/>
<comment type="subcellular location">
    <subcellularLocation>
        <location evidence="1">Cytoplasm</location>
    </subcellularLocation>
</comment>
<keyword evidence="6" id="KW-0007">Acetylation</keyword>
<evidence type="ECO:0000256" key="9">
    <source>
        <dbReference type="ARBA" id="ARBA00079383"/>
    </source>
</evidence>
<evidence type="ECO:0000256" key="5">
    <source>
        <dbReference type="ARBA" id="ARBA00022900"/>
    </source>
</evidence>
<dbReference type="GO" id="GO:0005737">
    <property type="term" value="C:cytoplasm"/>
    <property type="evidence" value="ECO:0007669"/>
    <property type="project" value="UniProtKB-SubCell"/>
</dbReference>
<comment type="function">
    <text evidence="7">Regulates the activity of the neutrophil proteases.</text>
</comment>
<dbReference type="GO" id="GO:0005615">
    <property type="term" value="C:extracellular space"/>
    <property type="evidence" value="ECO:0007669"/>
    <property type="project" value="InterPro"/>
</dbReference>
<dbReference type="FunFam" id="2.10.310.10:FF:000001">
    <property type="entry name" value="Serpin family A member 1"/>
    <property type="match status" value="1"/>
</dbReference>
<dbReference type="GO" id="GO:0004867">
    <property type="term" value="F:serine-type endopeptidase inhibitor activity"/>
    <property type="evidence" value="ECO:0007669"/>
    <property type="project" value="UniProtKB-KW"/>
</dbReference>
<protein>
    <recommendedName>
        <fullName evidence="8">Leukocyte elastase inhibitor</fullName>
    </recommendedName>
    <alternativeName>
        <fullName evidence="9">Serpin B1</fullName>
    </alternativeName>
</protein>
<dbReference type="InterPro" id="IPR023796">
    <property type="entry name" value="Serpin_dom"/>
</dbReference>
<dbReference type="Gene3D" id="3.30.497.10">
    <property type="entry name" value="Antithrombin, subunit I, domain 2"/>
    <property type="match status" value="1"/>
</dbReference>
<dbReference type="InterPro" id="IPR042178">
    <property type="entry name" value="Serpin_sf_1"/>
</dbReference>
<evidence type="ECO:0000256" key="2">
    <source>
        <dbReference type="ARBA" id="ARBA00006426"/>
    </source>
</evidence>
<evidence type="ECO:0000256" key="8">
    <source>
        <dbReference type="ARBA" id="ARBA00073281"/>
    </source>
</evidence>
<reference evidence="11" key="1">
    <citation type="submission" date="2020-07" db="EMBL/GenBank/DDBJ databases">
        <title>A long reads based de novo assembly of the rainbow trout Arlee double haploid line genome.</title>
        <authorList>
            <person name="Gao G."/>
            <person name="Palti Y."/>
        </authorList>
    </citation>
    <scope>NUCLEOTIDE SEQUENCE [LARGE SCALE GENOMIC DNA]</scope>
</reference>
<evidence type="ECO:0000313" key="12">
    <source>
        <dbReference type="Proteomes" id="UP000694395"/>
    </source>
</evidence>
<keyword evidence="12" id="KW-1185">Reference proteome</keyword>
<keyword evidence="4" id="KW-0646">Protease inhibitor</keyword>
<evidence type="ECO:0000259" key="10">
    <source>
        <dbReference type="SMART" id="SM00093"/>
    </source>
</evidence>
<reference evidence="11" key="2">
    <citation type="submission" date="2025-08" db="UniProtKB">
        <authorList>
            <consortium name="Ensembl"/>
        </authorList>
    </citation>
    <scope>IDENTIFICATION</scope>
</reference>
<sequence length="450" mass="51072">MNGLTLQYSRWRCMHLKRDAIRQQNPKEEEEEEEEKWDIFIYPSSLAYISVGLIFKRNTRPAGSKPDQSSAMASLSSSNTAFALELYHTLGQNNTGNIFISPFSISSALAMVYLGAKRDTAAQMAKALSFNFTKDIHTDFQTLNADINSPSATYILKLANRLYGEKTCNFLTEFLESTQKFYRADMKAVDFLGAAEETRGQINSWVEQQTENKIKDLLKQGTVSGLTRLALVNAIYFKGNWLNRFDQKDTKEMTFKINQSESKPVQMMHQIKKFPFNYVPDYNLQIVELPYVDEELSMFVLLPEEATDGSDPLVKLESELTMEKLDEWTTRSNMDTGTDIIVHLPKFKLEEDYELNDPLVQMGMKDVFVGGMADLSGMNGKGGLFLSTVAHKAFVEVNEEGTEAAAATAGMIAFCMFREEHFTADHPFLFFIRHNKTKSILFLGRFSSPQ</sequence>
<dbReference type="Pfam" id="PF00079">
    <property type="entry name" value="Serpin"/>
    <property type="match status" value="1"/>
</dbReference>
<dbReference type="PROSITE" id="PS00284">
    <property type="entry name" value="SERPIN"/>
    <property type="match status" value="1"/>
</dbReference>
<comment type="similarity">
    <text evidence="2">Belongs to the serpin family. Ov-serpin subfamily.</text>
</comment>
<keyword evidence="5" id="KW-0722">Serine protease inhibitor</keyword>
<dbReference type="PANTHER" id="PTHR11461">
    <property type="entry name" value="SERINE PROTEASE INHIBITOR, SERPIN"/>
    <property type="match status" value="1"/>
</dbReference>
<dbReference type="InterPro" id="IPR023795">
    <property type="entry name" value="Serpin_CS"/>
</dbReference>
<dbReference type="Ensembl" id="ENSOMYT00000081245.2">
    <property type="protein sequence ID" value="ENSOMYP00000074617.2"/>
    <property type="gene ID" value="ENSOMYG00000034489.2"/>
</dbReference>
<dbReference type="Gene3D" id="2.10.310.10">
    <property type="entry name" value="Serpins superfamily"/>
    <property type="match status" value="1"/>
</dbReference>
<dbReference type="InterPro" id="IPR000215">
    <property type="entry name" value="Serpin_fam"/>
</dbReference>
<dbReference type="Proteomes" id="UP000694395">
    <property type="component" value="Chromosome 5"/>
</dbReference>
<dbReference type="FunFam" id="2.30.39.10:FF:000014">
    <property type="entry name" value="Serpin family B member 9"/>
    <property type="match status" value="1"/>
</dbReference>
<evidence type="ECO:0000256" key="6">
    <source>
        <dbReference type="ARBA" id="ARBA00022990"/>
    </source>
</evidence>
<name>A0A8C7T4E0_ONCMY</name>
<dbReference type="PANTHER" id="PTHR11461:SF180">
    <property type="entry name" value="LEUKOCYTE ELASTASE INHIBITOR"/>
    <property type="match status" value="1"/>
</dbReference>
<dbReference type="InterPro" id="IPR036186">
    <property type="entry name" value="Serpin_sf"/>
</dbReference>
<dbReference type="Gene3D" id="2.30.39.10">
    <property type="entry name" value="Alpha-1-antitrypsin, domain 1"/>
    <property type="match status" value="1"/>
</dbReference>
<dbReference type="GeneTree" id="ENSGT00940000154573"/>